<evidence type="ECO:0000313" key="4">
    <source>
        <dbReference type="Proteomes" id="UP000664859"/>
    </source>
</evidence>
<name>A0A836CLN0_9STRA</name>
<evidence type="ECO:0000313" key="3">
    <source>
        <dbReference type="EMBL" id="KAG5189954.1"/>
    </source>
</evidence>
<keyword evidence="2" id="KW-0732">Signal</keyword>
<dbReference type="Proteomes" id="UP000664859">
    <property type="component" value="Unassembled WGS sequence"/>
</dbReference>
<dbReference type="AlphaFoldDB" id="A0A836CLN0"/>
<gene>
    <name evidence="3" type="ORF">JKP88DRAFT_267118</name>
</gene>
<organism evidence="3 4">
    <name type="scientific">Tribonema minus</name>
    <dbReference type="NCBI Taxonomy" id="303371"/>
    <lineage>
        <taxon>Eukaryota</taxon>
        <taxon>Sar</taxon>
        <taxon>Stramenopiles</taxon>
        <taxon>Ochrophyta</taxon>
        <taxon>PX clade</taxon>
        <taxon>Xanthophyceae</taxon>
        <taxon>Tribonematales</taxon>
        <taxon>Tribonemataceae</taxon>
        <taxon>Tribonema</taxon>
    </lineage>
</organism>
<keyword evidence="4" id="KW-1185">Reference proteome</keyword>
<feature type="chain" id="PRO_5032414666" evidence="2">
    <location>
        <begin position="26"/>
        <end position="246"/>
    </location>
</feature>
<comment type="caution">
    <text evidence="3">The sequence shown here is derived from an EMBL/GenBank/DDBJ whole genome shotgun (WGS) entry which is preliminary data.</text>
</comment>
<reference evidence="3" key="1">
    <citation type="submission" date="2021-02" db="EMBL/GenBank/DDBJ databases">
        <title>First Annotated Genome of the Yellow-green Alga Tribonema minus.</title>
        <authorList>
            <person name="Mahan K.M."/>
        </authorList>
    </citation>
    <scope>NUCLEOTIDE SEQUENCE</scope>
    <source>
        <strain evidence="3">UTEX B ZZ1240</strain>
    </source>
</reference>
<sequence>ITAVFNARCCIVCAVCGASPDRCDARRSWWASAARGTRWCQCTQALRRTVGRGNEKYVRSVPLPVQQCCASFLTQLPIYPAVAQEYKRTLRHRPPPAPWQPPTAENRPDATSAPDRDNARHGSGQWAWGPGAGGTGGGGGGGGGGEGDYGGEGTLAARRHIAALLEEEGANSAGAAEAGTTSFRLRDRWENRLAQDDKDYIEALRAQGEAAREREGVRKGAKQGRLELLRRKAEERKVGGASRGEA</sequence>
<evidence type="ECO:0000256" key="1">
    <source>
        <dbReference type="SAM" id="MobiDB-lite"/>
    </source>
</evidence>
<feature type="compositionally biased region" description="Gly residues" evidence="1">
    <location>
        <begin position="130"/>
        <end position="152"/>
    </location>
</feature>
<feature type="region of interest" description="Disordered" evidence="1">
    <location>
        <begin position="91"/>
        <end position="152"/>
    </location>
</feature>
<evidence type="ECO:0000256" key="2">
    <source>
        <dbReference type="SAM" id="SignalP"/>
    </source>
</evidence>
<proteinExistence type="predicted"/>
<dbReference type="EMBL" id="JAFCMP010000042">
    <property type="protein sequence ID" value="KAG5189954.1"/>
    <property type="molecule type" value="Genomic_DNA"/>
</dbReference>
<accession>A0A836CLN0</accession>
<feature type="non-terminal residue" evidence="3">
    <location>
        <position position="246"/>
    </location>
</feature>
<feature type="signal peptide" evidence="2">
    <location>
        <begin position="1"/>
        <end position="25"/>
    </location>
</feature>
<protein>
    <submittedName>
        <fullName evidence="3">Uncharacterized protein</fullName>
    </submittedName>
</protein>